<evidence type="ECO:0000256" key="9">
    <source>
        <dbReference type="ARBA" id="ARBA00022989"/>
    </source>
</evidence>
<keyword evidence="11 12" id="KW-0472">Membrane</keyword>
<evidence type="ECO:0000259" key="13">
    <source>
        <dbReference type="PROSITE" id="PS50109"/>
    </source>
</evidence>
<organism evidence="15 16">
    <name type="scientific">Lachnoclostridium phytofermentans (strain ATCC 700394 / DSM 18823 / ISDg)</name>
    <name type="common">Clostridium phytofermentans</name>
    <dbReference type="NCBI Taxonomy" id="357809"/>
    <lineage>
        <taxon>Bacteria</taxon>
        <taxon>Bacillati</taxon>
        <taxon>Bacillota</taxon>
        <taxon>Clostridia</taxon>
        <taxon>Lachnospirales</taxon>
        <taxon>Lachnospiraceae</taxon>
    </lineage>
</organism>
<dbReference type="CDD" id="cd06225">
    <property type="entry name" value="HAMP"/>
    <property type="match status" value="1"/>
</dbReference>
<dbReference type="PROSITE" id="PS50109">
    <property type="entry name" value="HIS_KIN"/>
    <property type="match status" value="1"/>
</dbReference>
<evidence type="ECO:0000313" key="15">
    <source>
        <dbReference type="EMBL" id="ABX42376.1"/>
    </source>
</evidence>
<dbReference type="SMART" id="SM00304">
    <property type="entry name" value="HAMP"/>
    <property type="match status" value="1"/>
</dbReference>
<dbReference type="RefSeq" id="WP_012200030.1">
    <property type="nucleotide sequence ID" value="NC_010001.1"/>
</dbReference>
<dbReference type="InterPro" id="IPR003594">
    <property type="entry name" value="HATPase_dom"/>
</dbReference>
<keyword evidence="5" id="KW-0597">Phosphoprotein</keyword>
<feature type="transmembrane region" description="Helical" evidence="12">
    <location>
        <begin position="296"/>
        <end position="320"/>
    </location>
</feature>
<comment type="catalytic activity">
    <reaction evidence="1">
        <text>ATP + protein L-histidine = ADP + protein N-phospho-L-histidine.</text>
        <dbReference type="EC" id="2.7.13.3"/>
    </reaction>
</comment>
<dbReference type="EC" id="2.7.13.3" evidence="3"/>
<dbReference type="Pfam" id="PF06580">
    <property type="entry name" value="His_kinase"/>
    <property type="match status" value="1"/>
</dbReference>
<dbReference type="InterPro" id="IPR033479">
    <property type="entry name" value="dCache_1"/>
</dbReference>
<dbReference type="InterPro" id="IPR010559">
    <property type="entry name" value="Sig_transdc_His_kin_internal"/>
</dbReference>
<dbReference type="PROSITE" id="PS50885">
    <property type="entry name" value="HAMP"/>
    <property type="match status" value="1"/>
</dbReference>
<dbReference type="CDD" id="cd18773">
    <property type="entry name" value="PDC1_HK_sensor"/>
    <property type="match status" value="1"/>
</dbReference>
<name>A9KIC4_LACP7</name>
<dbReference type="Gene3D" id="3.30.450.20">
    <property type="entry name" value="PAS domain"/>
    <property type="match status" value="1"/>
</dbReference>
<reference evidence="16" key="1">
    <citation type="submission" date="2007-11" db="EMBL/GenBank/DDBJ databases">
        <title>Complete genome sequence of Clostridium phytofermentans ISDg.</title>
        <authorList>
            <person name="Leschine S.B."/>
            <person name="Warnick T.A."/>
            <person name="Blanchard J.L."/>
            <person name="Schnell D.J."/>
            <person name="Petit E.L."/>
            <person name="LaTouf W.G."/>
            <person name="Copeland A."/>
            <person name="Lucas S."/>
            <person name="Lapidus A."/>
            <person name="Barry K."/>
            <person name="Glavina del Rio T."/>
            <person name="Dalin E."/>
            <person name="Tice H."/>
            <person name="Pitluck S."/>
            <person name="Kiss H."/>
            <person name="Brettin T."/>
            <person name="Bruce D."/>
            <person name="Detter J.C."/>
            <person name="Han C."/>
            <person name="Kuske C."/>
            <person name="Schmutz J."/>
            <person name="Larimer F."/>
            <person name="Land M."/>
            <person name="Hauser L."/>
            <person name="Kyrpides N."/>
            <person name="Kim E.A."/>
            <person name="Richardson P."/>
        </authorList>
    </citation>
    <scope>NUCLEOTIDE SEQUENCE [LARGE SCALE GENOMIC DNA]</scope>
    <source>
        <strain evidence="16">ATCC 700394 / DSM 18823 / ISDg</strain>
    </source>
</reference>
<keyword evidence="9 12" id="KW-1133">Transmembrane helix</keyword>
<evidence type="ECO:0000256" key="12">
    <source>
        <dbReference type="SAM" id="Phobius"/>
    </source>
</evidence>
<dbReference type="Pfam" id="PF02518">
    <property type="entry name" value="HATPase_c"/>
    <property type="match status" value="1"/>
</dbReference>
<evidence type="ECO:0000256" key="7">
    <source>
        <dbReference type="ARBA" id="ARBA00022692"/>
    </source>
</evidence>
<dbReference type="KEGG" id="cpy:Cphy_2008"/>
<evidence type="ECO:0000256" key="6">
    <source>
        <dbReference type="ARBA" id="ARBA00022679"/>
    </source>
</evidence>
<evidence type="ECO:0000256" key="10">
    <source>
        <dbReference type="ARBA" id="ARBA00023012"/>
    </source>
</evidence>
<dbReference type="eggNOG" id="COG2972">
    <property type="taxonomic scope" value="Bacteria"/>
</dbReference>
<dbReference type="AlphaFoldDB" id="A9KIC4"/>
<dbReference type="GO" id="GO:0000155">
    <property type="term" value="F:phosphorelay sensor kinase activity"/>
    <property type="evidence" value="ECO:0007669"/>
    <property type="project" value="InterPro"/>
</dbReference>
<evidence type="ECO:0000313" key="16">
    <source>
        <dbReference type="Proteomes" id="UP000000370"/>
    </source>
</evidence>
<gene>
    <name evidence="15" type="ordered locus">Cphy_2008</name>
</gene>
<dbReference type="Pfam" id="PF02743">
    <property type="entry name" value="dCache_1"/>
    <property type="match status" value="1"/>
</dbReference>
<dbReference type="SMART" id="SM00387">
    <property type="entry name" value="HATPase_c"/>
    <property type="match status" value="1"/>
</dbReference>
<dbReference type="Proteomes" id="UP000000370">
    <property type="component" value="Chromosome"/>
</dbReference>
<feature type="transmembrane region" description="Helical" evidence="12">
    <location>
        <begin position="12"/>
        <end position="32"/>
    </location>
</feature>
<evidence type="ECO:0000256" key="8">
    <source>
        <dbReference type="ARBA" id="ARBA00022777"/>
    </source>
</evidence>
<keyword evidence="6" id="KW-0808">Transferase</keyword>
<feature type="domain" description="Histidine kinase" evidence="13">
    <location>
        <begin position="390"/>
        <end position="583"/>
    </location>
</feature>
<dbReference type="InterPro" id="IPR003660">
    <property type="entry name" value="HAMP_dom"/>
</dbReference>
<dbReference type="InterPro" id="IPR051552">
    <property type="entry name" value="HptR"/>
</dbReference>
<dbReference type="InterPro" id="IPR005467">
    <property type="entry name" value="His_kinase_dom"/>
</dbReference>
<evidence type="ECO:0000256" key="11">
    <source>
        <dbReference type="ARBA" id="ARBA00023136"/>
    </source>
</evidence>
<comment type="subcellular location">
    <subcellularLocation>
        <location evidence="2">Cell membrane</location>
        <topology evidence="2">Multi-pass membrane protein</topology>
    </subcellularLocation>
</comment>
<dbReference type="OrthoDB" id="9809348at2"/>
<evidence type="ECO:0000256" key="2">
    <source>
        <dbReference type="ARBA" id="ARBA00004651"/>
    </source>
</evidence>
<dbReference type="STRING" id="357809.Cphy_2008"/>
<evidence type="ECO:0000256" key="5">
    <source>
        <dbReference type="ARBA" id="ARBA00022553"/>
    </source>
</evidence>
<dbReference type="Gene3D" id="3.30.565.10">
    <property type="entry name" value="Histidine kinase-like ATPase, C-terminal domain"/>
    <property type="match status" value="1"/>
</dbReference>
<dbReference type="EMBL" id="CP000885">
    <property type="protein sequence ID" value="ABX42376.1"/>
    <property type="molecule type" value="Genomic_DNA"/>
</dbReference>
<proteinExistence type="predicted"/>
<dbReference type="HOGENOM" id="CLU_020473_6_1_9"/>
<dbReference type="Gene3D" id="6.10.340.10">
    <property type="match status" value="1"/>
</dbReference>
<keyword evidence="7 12" id="KW-0812">Transmembrane</keyword>
<keyword evidence="10" id="KW-0902">Two-component regulatory system</keyword>
<dbReference type="PANTHER" id="PTHR42713">
    <property type="entry name" value="HISTIDINE KINASE-RELATED"/>
    <property type="match status" value="1"/>
</dbReference>
<dbReference type="SUPFAM" id="SSF158472">
    <property type="entry name" value="HAMP domain-like"/>
    <property type="match status" value="1"/>
</dbReference>
<feature type="domain" description="HAMP" evidence="14">
    <location>
        <begin position="317"/>
        <end position="369"/>
    </location>
</feature>
<dbReference type="InterPro" id="IPR036890">
    <property type="entry name" value="HATPase_C_sf"/>
</dbReference>
<keyword evidence="16" id="KW-1185">Reference proteome</keyword>
<dbReference type="Pfam" id="PF00672">
    <property type="entry name" value="HAMP"/>
    <property type="match status" value="1"/>
</dbReference>
<accession>A9KIC4</accession>
<dbReference type="PANTHER" id="PTHR42713:SF2">
    <property type="entry name" value="TWO-COMPONENT SENSOR KINASE YESM"/>
    <property type="match status" value="1"/>
</dbReference>
<evidence type="ECO:0000256" key="3">
    <source>
        <dbReference type="ARBA" id="ARBA00012438"/>
    </source>
</evidence>
<evidence type="ECO:0000259" key="14">
    <source>
        <dbReference type="PROSITE" id="PS50885"/>
    </source>
</evidence>
<keyword evidence="4" id="KW-1003">Cell membrane</keyword>
<dbReference type="SUPFAM" id="SSF55874">
    <property type="entry name" value="ATPase domain of HSP90 chaperone/DNA topoisomerase II/histidine kinase"/>
    <property type="match status" value="1"/>
</dbReference>
<protein>
    <recommendedName>
        <fullName evidence="3">histidine kinase</fullName>
        <ecNumber evidence="3">2.7.13.3</ecNumber>
    </recommendedName>
</protein>
<evidence type="ECO:0000256" key="4">
    <source>
        <dbReference type="ARBA" id="ARBA00022475"/>
    </source>
</evidence>
<dbReference type="GO" id="GO:0005886">
    <property type="term" value="C:plasma membrane"/>
    <property type="evidence" value="ECO:0007669"/>
    <property type="project" value="UniProtKB-SubCell"/>
</dbReference>
<evidence type="ECO:0000256" key="1">
    <source>
        <dbReference type="ARBA" id="ARBA00000085"/>
    </source>
</evidence>
<sequence precursor="true">MNFSFKTIRSKILVSFLILIIPMIMIAARISMTYTENSVVTNSMEYTSELINQMNSDVDSYIGYMENISQLALLDSDVHTFLNSDYEELDSRQFAKERVMNQFGTILDLRSDITNLAIIGTNGRYILNRGEDEINPYLDVKQKEWYKKAIAGNGKIYISSSHVQNIVNGKYQWVVSLSRAIKDKESDEMIGALLVDLNYNVINNLCKKINLGYKGYIFLLDEEGNIIYHPKQQLIYNGLINEKTLEVKECKESYFLTEGTDRKLYVISRSEKTGWTAVGVANVSELFLQREQTQRLYLISTVAILLIAMLLSILISRAITKPIKKLRDSMKEVEKGNFHEKVETSGSDEIANLGKSYNIMIQTVDELMEARVKDQEQKRKSELRALQAQINPHFLYNTLDSIVWMAEEGKNQEVVTMTASLAKLFRQSISNEAEEFTLRQEVDYVRNYLVIQKMRYKEQLNYDIQVPESILNYYVIKLILQPLVENALYHGVKYKDGVGTIFVDGYETESTVVLQVIDDGIGMDEEELSHLFEKRKSTHKTSRVAIRNIHNRIQLHYGKEFGLSFESKKGYGTKVMITLPKKMGL</sequence>
<dbReference type="CDD" id="cd12912">
    <property type="entry name" value="PDC2_MCP_like"/>
    <property type="match status" value="1"/>
</dbReference>
<keyword evidence="8 15" id="KW-0418">Kinase</keyword>